<dbReference type="InterPro" id="IPR017850">
    <property type="entry name" value="Alkaline_phosphatase_core_sf"/>
</dbReference>
<accession>A0A0P9XRN5</accession>
<dbReference type="SUPFAM" id="SSF53649">
    <property type="entry name" value="Alkaline phosphatase-like"/>
    <property type="match status" value="1"/>
</dbReference>
<dbReference type="Proteomes" id="UP001162155">
    <property type="component" value="Unassembled WGS sequence"/>
</dbReference>
<feature type="domain" description="Sulfatase N-terminal" evidence="1">
    <location>
        <begin position="99"/>
        <end position="290"/>
    </location>
</feature>
<protein>
    <submittedName>
        <fullName evidence="2">Sulfatase-like hydrolase/transferase</fullName>
    </submittedName>
</protein>
<dbReference type="GO" id="GO:0016787">
    <property type="term" value="F:hydrolase activity"/>
    <property type="evidence" value="ECO:0007669"/>
    <property type="project" value="UniProtKB-KW"/>
</dbReference>
<dbReference type="RefSeq" id="WP_044310889.1">
    <property type="nucleotide sequence ID" value="NZ_JAFFRY010000088.1"/>
</dbReference>
<dbReference type="AlphaFoldDB" id="A0A0P9XRN5"/>
<evidence type="ECO:0000313" key="2">
    <source>
        <dbReference type="EMBL" id="MDH4620981.1"/>
    </source>
</evidence>
<dbReference type="Gene3D" id="3.40.720.10">
    <property type="entry name" value="Alkaline Phosphatase, subunit A"/>
    <property type="match status" value="1"/>
</dbReference>
<dbReference type="InterPro" id="IPR000917">
    <property type="entry name" value="Sulfatase_N"/>
</dbReference>
<proteinExistence type="predicted"/>
<gene>
    <name evidence="2" type="ORF">JW322_04125</name>
</gene>
<dbReference type="EMBL" id="JAFFRZ010000001">
    <property type="protein sequence ID" value="MDH4620981.1"/>
    <property type="molecule type" value="Genomic_DNA"/>
</dbReference>
<dbReference type="Pfam" id="PF00884">
    <property type="entry name" value="Sulfatase"/>
    <property type="match status" value="1"/>
</dbReference>
<organism evidence="2 3">
    <name type="scientific">Pseudomonas syringae pv. papulans</name>
    <dbReference type="NCBI Taxonomy" id="83963"/>
    <lineage>
        <taxon>Bacteria</taxon>
        <taxon>Pseudomonadati</taxon>
        <taxon>Pseudomonadota</taxon>
        <taxon>Gammaproteobacteria</taxon>
        <taxon>Pseudomonadales</taxon>
        <taxon>Pseudomonadaceae</taxon>
        <taxon>Pseudomonas</taxon>
        <taxon>Pseudomonas syringae</taxon>
    </lineage>
</organism>
<name>A0A0P9XRN5_PSESX</name>
<evidence type="ECO:0000313" key="3">
    <source>
        <dbReference type="Proteomes" id="UP001162155"/>
    </source>
</evidence>
<keyword evidence="2" id="KW-0378">Hydrolase</keyword>
<reference evidence="2" key="1">
    <citation type="submission" date="2021-02" db="EMBL/GenBank/DDBJ databases">
        <title>Genome analysis of blister spot of apple pathogen from New York area.</title>
        <authorList>
            <person name="Kandel P."/>
            <person name="Hockett K.L."/>
            <person name="Santander R."/>
            <person name="Acimovic S."/>
        </authorList>
    </citation>
    <scope>NUCLEOTIDE SEQUENCE</scope>
    <source>
        <strain evidence="2">PSP1</strain>
    </source>
</reference>
<evidence type="ECO:0000259" key="1">
    <source>
        <dbReference type="Pfam" id="PF00884"/>
    </source>
</evidence>
<comment type="caution">
    <text evidence="2">The sequence shown here is derived from an EMBL/GenBank/DDBJ whole genome shotgun (WGS) entry which is preliminary data.</text>
</comment>
<sequence length="293" mass="32705">MNQIAQIAMSERSVLFITVDSCRYDSFSQARTPTFDSLGHTRAAGTHGTYTLPAHMSFFMGYLPSVITPPFNDFYSPEVRQLWRLASGRQRDPLTIGVSIDGESVPKSYAKRGFRVIGAGGVRWFRHPALAKHFDTFHFYGKNDFVSVFTEREASEFPLNHIDELVDEIGSDPFFLFINCPETHVPYDCGVAPLPESAKETIKKHKNLWGLKKAFSHEVDVDTAALAQLQKLQVAALEEVDRKVGILLSKISHPLLVVIAGDHGECFGEDGMWGHGYPHEKVTEVPLLIATVN</sequence>